<evidence type="ECO:0000313" key="3">
    <source>
        <dbReference type="EMBL" id="DAF51832.1"/>
    </source>
</evidence>
<organism evidence="3">
    <name type="scientific">Podoviridae sp. ctf5T2</name>
    <dbReference type="NCBI Taxonomy" id="2827743"/>
    <lineage>
        <taxon>Viruses</taxon>
        <taxon>Duplodnaviria</taxon>
        <taxon>Heunggongvirae</taxon>
        <taxon>Uroviricota</taxon>
        <taxon>Caudoviricetes</taxon>
    </lineage>
</organism>
<protein>
    <submittedName>
        <fullName evidence="3">Tail spike protein</fullName>
    </submittedName>
</protein>
<dbReference type="GO" id="GO:0044423">
    <property type="term" value="C:virion component"/>
    <property type="evidence" value="ECO:0007669"/>
    <property type="project" value="UniProtKB-KW"/>
</dbReference>
<dbReference type="InterPro" id="IPR012334">
    <property type="entry name" value="Pectin_lyas_fold"/>
</dbReference>
<dbReference type="SUPFAM" id="SSF51126">
    <property type="entry name" value="Pectin lyase-like"/>
    <property type="match status" value="1"/>
</dbReference>
<dbReference type="Gene3D" id="2.160.20.10">
    <property type="entry name" value="Single-stranded right-handed beta-helix, Pectin lyase-like"/>
    <property type="match status" value="1"/>
</dbReference>
<sequence length="839" mass="93146">MGSPIYIQLKGDVKLTPEVLKPSVVYQCDGVNKKFIFPYDFMQIEDIKLTIVDEDGTEAVQVGNIDYDESTKSVIYPANGDALAVGQKVILERKTPISQDTDLPDEYPFENIERATDKIVLILQEMKADLDRSLKIRVDSDKNPNEVAKDIVERSVKAANDAMNAMNVISEKSDKINANADIINRLGEEIKAIASTVDDKLATANTALDTSSTNVATAERLVKDAKAYAGQTTVDKRDINELVSQARNLKTDIDNKQTSIASNAIKATDAAKRAETAAAKAEQIALPNGGGLVTKTEADAKYQTKDSLYGIVSVKDFGAVGDGVADDTAAFKRANDNLKNKMLLVPNGIYKINEHLTFNTVDSVMDMGTYSNIKPFYPTETPMLKGSSNIAFVKNIQYGDEVNQCQGFTYNDKKNVFVLACISGDGNNQIFYELNSSTFEIVGTYKFNDPDKMGHCNTMCYNKYTNKIYLANGLKNGNNLTVLDADTMQYERTITLNERVFNIGYDPITRTYVSIVPISGQQRLREINLYNDDFKKLKTYQVDYEYDDFNNNGAFMLNGCIMSATLGSLVECTPFGTVKQIIEINKTTEIEDIAYCNGKFYFAVLTEKPNKRHQVDIYVGDPNKDYQNSINTARLATLDYLKLTGGTLSGALKMANNTLIEGYKPDGHGVGMAKVSTAGNVELGDNSVNTFVKGVEFKHYDGTDSYTVLTTKHYGTAIYKKKDVDDNFVKKSEVDQLGFPYTKVDAAKDWNTFTEQGAIEINFDGGANNPPRSHKQGMLIVMNFGQGKMIDQTFHAFNGETYHRMFMANQWKSWGRVQTSLNSRLKLWSANGGNEVYVE</sequence>
<accession>A0A8S5SLP1</accession>
<dbReference type="GO" id="GO:0019058">
    <property type="term" value="P:viral life cycle"/>
    <property type="evidence" value="ECO:0007669"/>
    <property type="project" value="UniProtKB-ARBA"/>
</dbReference>
<dbReference type="GO" id="GO:0051701">
    <property type="term" value="P:biological process involved in interaction with host"/>
    <property type="evidence" value="ECO:0007669"/>
    <property type="project" value="UniProtKB-ARBA"/>
</dbReference>
<dbReference type="InterPro" id="IPR011050">
    <property type="entry name" value="Pectin_lyase_fold/virulence"/>
</dbReference>
<name>A0A8S5SLP1_9CAUD</name>
<dbReference type="CDD" id="cd19958">
    <property type="entry name" value="pyocin_knob"/>
    <property type="match status" value="1"/>
</dbReference>
<evidence type="ECO:0000256" key="1">
    <source>
        <dbReference type="ARBA" id="ARBA00004328"/>
    </source>
</evidence>
<keyword evidence="2" id="KW-0946">Virion</keyword>
<reference evidence="3" key="1">
    <citation type="journal article" date="2021" name="Proc. Natl. Acad. Sci. U.S.A.">
        <title>A Catalog of Tens of Thousands of Viruses from Human Metagenomes Reveals Hidden Associations with Chronic Diseases.</title>
        <authorList>
            <person name="Tisza M.J."/>
            <person name="Buck C.B."/>
        </authorList>
    </citation>
    <scope>NUCLEOTIDE SEQUENCE</scope>
    <source>
        <strain evidence="3">Ctf5T2</strain>
    </source>
</reference>
<dbReference type="EMBL" id="BK032623">
    <property type="protein sequence ID" value="DAF51832.1"/>
    <property type="molecule type" value="Genomic_DNA"/>
</dbReference>
<proteinExistence type="predicted"/>
<evidence type="ECO:0000256" key="2">
    <source>
        <dbReference type="ARBA" id="ARBA00022844"/>
    </source>
</evidence>
<dbReference type="SUPFAM" id="SSF50998">
    <property type="entry name" value="Quinoprotein alcohol dehydrogenase-like"/>
    <property type="match status" value="1"/>
</dbReference>
<dbReference type="InterPro" id="IPR011047">
    <property type="entry name" value="Quinoprotein_ADH-like_sf"/>
</dbReference>
<comment type="subcellular location">
    <subcellularLocation>
        <location evidence="1">Virion</location>
    </subcellularLocation>
</comment>